<keyword evidence="1" id="KW-0812">Transmembrane</keyword>
<dbReference type="Proteomes" id="UP000219994">
    <property type="component" value="Unassembled WGS sequence"/>
</dbReference>
<keyword evidence="1" id="KW-1133">Transmembrane helix</keyword>
<evidence type="ECO:0000313" key="2">
    <source>
        <dbReference type="EMBL" id="PDQ35836.1"/>
    </source>
</evidence>
<name>A0A2A6FT98_9MICO</name>
<comment type="caution">
    <text evidence="2">The sequence shown here is derived from an EMBL/GenBank/DDBJ whole genome shotgun (WGS) entry which is preliminary data.</text>
</comment>
<dbReference type="AlphaFoldDB" id="A0A2A6FT98"/>
<proteinExistence type="predicted"/>
<reference evidence="3" key="1">
    <citation type="submission" date="2017-03" db="EMBL/GenBank/DDBJ databases">
        <authorList>
            <person name="Lund M.B."/>
        </authorList>
    </citation>
    <scope>NUCLEOTIDE SEQUENCE [LARGE SCALE GENOMIC DNA]</scope>
</reference>
<keyword evidence="1" id="KW-0472">Membrane</keyword>
<protein>
    <submittedName>
        <fullName evidence="2">Uncharacterized protein</fullName>
    </submittedName>
</protein>
<organism evidence="2 3">
    <name type="scientific">Candidatus Lumbricidiphila eiseniae</name>
    <dbReference type="NCBI Taxonomy" id="1969409"/>
    <lineage>
        <taxon>Bacteria</taxon>
        <taxon>Bacillati</taxon>
        <taxon>Actinomycetota</taxon>
        <taxon>Actinomycetes</taxon>
        <taxon>Micrococcales</taxon>
        <taxon>Microbacteriaceae</taxon>
        <taxon>Candidatus Lumbricidiphila</taxon>
    </lineage>
</organism>
<sequence length="80" mass="8615">MGATGGTHKPTSRAIFVRANLWILIEVATFGLFVAFLTQGLVLAATVAIIAYFTIPFVKARFKPKPDPSKLASPETDPPE</sequence>
<accession>A0A2A6FT98</accession>
<dbReference type="EMBL" id="NAEP01000027">
    <property type="protein sequence ID" value="PDQ35836.1"/>
    <property type="molecule type" value="Genomic_DNA"/>
</dbReference>
<evidence type="ECO:0000313" key="3">
    <source>
        <dbReference type="Proteomes" id="UP000219994"/>
    </source>
</evidence>
<evidence type="ECO:0000256" key="1">
    <source>
        <dbReference type="SAM" id="Phobius"/>
    </source>
</evidence>
<feature type="transmembrane region" description="Helical" evidence="1">
    <location>
        <begin position="30"/>
        <end position="55"/>
    </location>
</feature>
<gene>
    <name evidence="2" type="ORF">B5766_03800</name>
</gene>